<evidence type="ECO:0000313" key="4">
    <source>
        <dbReference type="Proteomes" id="UP001060039"/>
    </source>
</evidence>
<feature type="region of interest" description="Disordered" evidence="1">
    <location>
        <begin position="506"/>
        <end position="526"/>
    </location>
</feature>
<dbReference type="InterPro" id="IPR032830">
    <property type="entry name" value="XPB/Ssl2_N"/>
</dbReference>
<name>A0ABY5FUQ6_9MICO</name>
<dbReference type="RefSeq" id="WP_255158452.1">
    <property type="nucleotide sequence ID" value="NZ_CP101497.1"/>
</dbReference>
<keyword evidence="3" id="KW-0378">Hydrolase</keyword>
<accession>A0ABY5FUQ6</accession>
<keyword evidence="4" id="KW-1185">Reference proteome</keyword>
<feature type="domain" description="Helicase XPB/Ssl2 N-terminal" evidence="2">
    <location>
        <begin position="349"/>
        <end position="479"/>
    </location>
</feature>
<keyword evidence="3" id="KW-0547">Nucleotide-binding</keyword>
<protein>
    <submittedName>
        <fullName evidence="3">Helicase-associated domain-containing protein</fullName>
    </submittedName>
</protein>
<keyword evidence="3" id="KW-0347">Helicase</keyword>
<evidence type="ECO:0000256" key="1">
    <source>
        <dbReference type="SAM" id="MobiDB-lite"/>
    </source>
</evidence>
<dbReference type="Pfam" id="PF13625">
    <property type="entry name" value="Helicase_C_3"/>
    <property type="match status" value="1"/>
</dbReference>
<dbReference type="GO" id="GO:0004386">
    <property type="term" value="F:helicase activity"/>
    <property type="evidence" value="ECO:0007669"/>
    <property type="project" value="UniProtKB-KW"/>
</dbReference>
<evidence type="ECO:0000313" key="3">
    <source>
        <dbReference type="EMBL" id="UTT61506.1"/>
    </source>
</evidence>
<dbReference type="Proteomes" id="UP001060039">
    <property type="component" value="Chromosome"/>
</dbReference>
<evidence type="ECO:0000259" key="2">
    <source>
        <dbReference type="Pfam" id="PF13625"/>
    </source>
</evidence>
<gene>
    <name evidence="3" type="ORF">NNL39_07375</name>
</gene>
<reference evidence="3" key="1">
    <citation type="submission" date="2022-07" db="EMBL/GenBank/DDBJ databases">
        <title>Taxonomic analysis of Microcella humidisoli nov. sp., isolated from riverside soil.</title>
        <authorList>
            <person name="Molina K.M."/>
            <person name="Kim S.B."/>
        </authorList>
    </citation>
    <scope>NUCLEOTIDE SEQUENCE</scope>
    <source>
        <strain evidence="3">MMS21-STM10</strain>
    </source>
</reference>
<keyword evidence="3" id="KW-0067">ATP-binding</keyword>
<dbReference type="EMBL" id="CP101497">
    <property type="protein sequence ID" value="UTT61506.1"/>
    <property type="molecule type" value="Genomic_DNA"/>
</dbReference>
<organism evidence="3 4">
    <name type="scientific">Microcella humidisoli</name>
    <dbReference type="NCBI Taxonomy" id="2963406"/>
    <lineage>
        <taxon>Bacteria</taxon>
        <taxon>Bacillati</taxon>
        <taxon>Actinomycetota</taxon>
        <taxon>Actinomycetes</taxon>
        <taxon>Micrococcales</taxon>
        <taxon>Microbacteriaceae</taxon>
        <taxon>Microcella</taxon>
    </lineage>
</organism>
<proteinExistence type="predicted"/>
<sequence length="619" mass="64770">MPATSAASLALAVRLRDLDDAVVARVIRERAIAPASLRDVFDLAEALLDPAALAIALSGLTRRALAALATAAEHPDGATPGELAARLDRTPDEVLQALAPALDALLADHDGTRVIVWPAVAAELAAWPARGLPSAAELRSAAPPAVLAPVDDADRRFLDRGAAERAFTTTTAVTEVVLALADAPARLLARGGLSLPDAKRLAAAAGCELDDVATLTDLAALAGLIDDEAGFTRPTEAGDTWRRGLLAARWSALAAAWREALPAELVALLAERADSRWGAGLADFLDWLYPAGGEALLARLRRRGLQADRLGIAVDGRPSSIGRVLVAEGAEPAAAVLAPLVPAEVEQVYLQHDLTIVSPGPLAGAIDERLRRVAEVESSGLAGRYRITADSVTRAIAMGETAAGLSQFLASISLTGVPQPLAYLIDETARRYGAVRVGALEPDEAAELGARTGVRSDEPLLLETILVDAATASLALRRVGPHRAVSRFDTDVVLWTLIDARYPAAADEGTTTPERPGRTRSRPAPTVVDDSVAAAVARIRSGSTVGVDGDSAWVARQWELALRGKLSLRATVRLPDGSERSFDLEPTGIAAGRVRGRDKAADIERTLPVSSITALEPLE</sequence>